<name>B3RVL6_TRIAD</name>
<dbReference type="FunCoup" id="B3RVL6">
    <property type="interactions" value="1514"/>
</dbReference>
<dbReference type="HOGENOM" id="CLU_005382_5_2_1"/>
<evidence type="ECO:0000256" key="6">
    <source>
        <dbReference type="ARBA" id="ARBA00037784"/>
    </source>
</evidence>
<accession>B3RVL6</accession>
<dbReference type="GeneID" id="6752767"/>
<comment type="similarity">
    <text evidence="7">Belongs to the ADAT1 family.</text>
</comment>
<comment type="catalytic activity">
    <reaction evidence="11">
        <text>adenosine(37) in tRNA(Ala) + H2O + H(+) = inosine(37) in tRNA(Ala) + NH4(+)</text>
        <dbReference type="Rhea" id="RHEA:50968"/>
        <dbReference type="Rhea" id="RHEA-COMP:12855"/>
        <dbReference type="Rhea" id="RHEA-COMP:12856"/>
        <dbReference type="ChEBI" id="CHEBI:15377"/>
        <dbReference type="ChEBI" id="CHEBI:15378"/>
        <dbReference type="ChEBI" id="CHEBI:28938"/>
        <dbReference type="ChEBI" id="CHEBI:74411"/>
        <dbReference type="ChEBI" id="CHEBI:82852"/>
        <dbReference type="EC" id="3.5.4.34"/>
    </reaction>
</comment>
<evidence type="ECO:0000313" key="13">
    <source>
        <dbReference type="EMBL" id="EDV26018.1"/>
    </source>
</evidence>
<evidence type="ECO:0000256" key="2">
    <source>
        <dbReference type="ARBA" id="ARBA00022723"/>
    </source>
</evidence>
<reference evidence="13 14" key="1">
    <citation type="journal article" date="2008" name="Nature">
        <title>The Trichoplax genome and the nature of placozoans.</title>
        <authorList>
            <person name="Srivastava M."/>
            <person name="Begovic E."/>
            <person name="Chapman J."/>
            <person name="Putnam N.H."/>
            <person name="Hellsten U."/>
            <person name="Kawashima T."/>
            <person name="Kuo A."/>
            <person name="Mitros T."/>
            <person name="Salamov A."/>
            <person name="Carpenter M.L."/>
            <person name="Signorovitch A.Y."/>
            <person name="Moreno M.A."/>
            <person name="Kamm K."/>
            <person name="Grimwood J."/>
            <person name="Schmutz J."/>
            <person name="Shapiro H."/>
            <person name="Grigoriev I.V."/>
            <person name="Buss L.W."/>
            <person name="Schierwater B."/>
            <person name="Dellaporta S.L."/>
            <person name="Rokhsar D.S."/>
        </authorList>
    </citation>
    <scope>NUCLEOTIDE SEQUENCE [LARGE SCALE GENOMIC DNA]</scope>
    <source>
        <strain evidence="13 14">Grell-BS-1999</strain>
    </source>
</reference>
<dbReference type="SMART" id="SM00552">
    <property type="entry name" value="ADEAMc"/>
    <property type="match status" value="1"/>
</dbReference>
<dbReference type="EC" id="3.5.4.34" evidence="8"/>
<dbReference type="GO" id="GO:0008033">
    <property type="term" value="P:tRNA processing"/>
    <property type="evidence" value="ECO:0000318"/>
    <property type="project" value="GO_Central"/>
</dbReference>
<feature type="domain" description="A to I editase" evidence="12">
    <location>
        <begin position="67"/>
        <end position="495"/>
    </location>
</feature>
<evidence type="ECO:0000256" key="3">
    <source>
        <dbReference type="ARBA" id="ARBA00022801"/>
    </source>
</evidence>
<evidence type="ECO:0000256" key="5">
    <source>
        <dbReference type="ARBA" id="ARBA00037026"/>
    </source>
</evidence>
<dbReference type="Pfam" id="PF02137">
    <property type="entry name" value="A_deamin"/>
    <property type="match status" value="1"/>
</dbReference>
<dbReference type="InterPro" id="IPR002466">
    <property type="entry name" value="A_deamin"/>
</dbReference>
<gene>
    <name evidence="13" type="ORF">TRIADDRAFT_55696</name>
</gene>
<organism evidence="13 14">
    <name type="scientific">Trichoplax adhaerens</name>
    <name type="common">Trichoplax reptans</name>
    <dbReference type="NCBI Taxonomy" id="10228"/>
    <lineage>
        <taxon>Eukaryota</taxon>
        <taxon>Metazoa</taxon>
        <taxon>Placozoa</taxon>
        <taxon>Uniplacotomia</taxon>
        <taxon>Trichoplacea</taxon>
        <taxon>Trichoplacidae</taxon>
        <taxon>Trichoplax</taxon>
    </lineage>
</organism>
<dbReference type="GO" id="GO:0008251">
    <property type="term" value="F:tRNA-specific adenosine deaminase activity"/>
    <property type="evidence" value="ECO:0000318"/>
    <property type="project" value="GO_Central"/>
</dbReference>
<dbReference type="EMBL" id="DS985244">
    <property type="protein sequence ID" value="EDV26018.1"/>
    <property type="molecule type" value="Genomic_DNA"/>
</dbReference>
<evidence type="ECO:0000256" key="10">
    <source>
        <dbReference type="ARBA" id="ARBA00041760"/>
    </source>
</evidence>
<evidence type="ECO:0000256" key="4">
    <source>
        <dbReference type="ARBA" id="ARBA00022833"/>
    </source>
</evidence>
<keyword evidence="14" id="KW-1185">Reference proteome</keyword>
<dbReference type="KEGG" id="tad:TRIADDRAFT_55696"/>
<evidence type="ECO:0000313" key="14">
    <source>
        <dbReference type="Proteomes" id="UP000009022"/>
    </source>
</evidence>
<dbReference type="RefSeq" id="XP_002112051.1">
    <property type="nucleotide sequence ID" value="XM_002112015.1"/>
</dbReference>
<dbReference type="GO" id="GO:0003723">
    <property type="term" value="F:RNA binding"/>
    <property type="evidence" value="ECO:0007669"/>
    <property type="project" value="InterPro"/>
</dbReference>
<comment type="cofactor">
    <cofactor evidence="5">
        <name>1D-myo-inositol hexakisphosphate</name>
        <dbReference type="ChEBI" id="CHEBI:58130"/>
    </cofactor>
</comment>
<protein>
    <recommendedName>
        <fullName evidence="9">tRNA-specific adenosine deaminase 1</fullName>
        <ecNumber evidence="8">3.5.4.34</ecNumber>
    </recommendedName>
    <alternativeName>
        <fullName evidence="10">tRNA-specific adenosine-37 deaminase</fullName>
    </alternativeName>
</protein>
<proteinExistence type="inferred from homology"/>
<dbReference type="PANTHER" id="PTHR46516:SF1">
    <property type="entry name" value="TRNA-SPECIFIC ADENOSINE DEAMINASE 1"/>
    <property type="match status" value="1"/>
</dbReference>
<dbReference type="GO" id="GO:0043829">
    <property type="term" value="F:tRNA-specific adenosine-37 deaminase activity"/>
    <property type="evidence" value="ECO:0007669"/>
    <property type="project" value="UniProtKB-EC"/>
</dbReference>
<keyword evidence="1" id="KW-0819">tRNA processing</keyword>
<dbReference type="InParanoid" id="B3RVL6"/>
<evidence type="ECO:0000256" key="8">
    <source>
        <dbReference type="ARBA" id="ARBA00038940"/>
    </source>
</evidence>
<evidence type="ECO:0000256" key="1">
    <source>
        <dbReference type="ARBA" id="ARBA00022694"/>
    </source>
</evidence>
<evidence type="ECO:0000256" key="9">
    <source>
        <dbReference type="ARBA" id="ARBA00040502"/>
    </source>
</evidence>
<evidence type="ECO:0000259" key="12">
    <source>
        <dbReference type="PROSITE" id="PS50141"/>
    </source>
</evidence>
<evidence type="ECO:0000256" key="11">
    <source>
        <dbReference type="ARBA" id="ARBA00047635"/>
    </source>
</evidence>
<dbReference type="AlphaFoldDB" id="B3RVL6"/>
<sequence>MWQASPEADADFAERLGSLCLNFYRCKLKKSGKPQAGREWTVMAAIVKSEAVSLRGSQAKNEMTVVAMGTGSKCLGRNQIPADGGRVNDSHAEVLARRAFLRYLYHQLSLTKSDKKSIFCYNSEKRFYRLRDNVTFHLFISHTPCGDASIFPKGPESVGDKEFIDILECNSNIKRPIDKTENEGTVIGNSIYRSIPDVERGSVNKKLRTEDTESKRDDSFIETGLGNGILHYQAKLSKELRTWSDKFMDIYRTGAKCVPRAAQDPCLPGVNYHVLGVVRTKPGRGDPTLSTSCSDKIAKWNVLGLQGALLSHFIHPPIYLSSIIIASCPYSETALKRAVYDRILNINDLPQGYKVNEPLLLQISSVFEECKAEVIKRCNDRSSLQPSICSSGIIWCSDDTCQQQVVVDGRRQGFSKKNAASPKARCYICKYELFKSFLRAIKSTNADNIPRTLQDTELTTYIHYKIASAEYRRAREKFFERFPYWPRKPTSLESFSVDLADNVTSHNETV</sequence>
<evidence type="ECO:0000256" key="7">
    <source>
        <dbReference type="ARBA" id="ARBA00038326"/>
    </source>
</evidence>
<dbReference type="eggNOG" id="KOG2777">
    <property type="taxonomic scope" value="Eukaryota"/>
</dbReference>
<dbReference type="STRING" id="10228.B3RVL6"/>
<dbReference type="OMA" id="HPKKITY"/>
<dbReference type="CTD" id="6752767"/>
<keyword evidence="3" id="KW-0378">Hydrolase</keyword>
<comment type="function">
    <text evidence="6">Specifically deaminates adenosine-37 to inosine in tRNA-Ala.</text>
</comment>
<keyword evidence="4" id="KW-0862">Zinc</keyword>
<keyword evidence="2" id="KW-0479">Metal-binding</keyword>
<dbReference type="PhylomeDB" id="B3RVL6"/>
<dbReference type="GO" id="GO:0046872">
    <property type="term" value="F:metal ion binding"/>
    <property type="evidence" value="ECO:0007669"/>
    <property type="project" value="UniProtKB-KW"/>
</dbReference>
<dbReference type="OrthoDB" id="10268011at2759"/>
<dbReference type="PANTHER" id="PTHR46516">
    <property type="entry name" value="TRNA-SPECIFIC ADENOSINE DEAMINASE 1"/>
    <property type="match status" value="1"/>
</dbReference>
<dbReference type="PROSITE" id="PS50141">
    <property type="entry name" value="A_DEAMIN_EDITASE"/>
    <property type="match status" value="1"/>
</dbReference>
<dbReference type="Proteomes" id="UP000009022">
    <property type="component" value="Unassembled WGS sequence"/>
</dbReference>